<dbReference type="PANTHER" id="PTHR30222">
    <property type="entry name" value="SPERMIDINE/PUTRESCINE-BINDING PERIPLASMIC PROTEIN"/>
    <property type="match status" value="1"/>
</dbReference>
<dbReference type="RefSeq" id="WP_188549896.1">
    <property type="nucleotide sequence ID" value="NZ_BMFY01000004.1"/>
</dbReference>
<dbReference type="GO" id="GO:0019808">
    <property type="term" value="F:polyamine binding"/>
    <property type="evidence" value="ECO:0007669"/>
    <property type="project" value="InterPro"/>
</dbReference>
<evidence type="ECO:0000313" key="7">
    <source>
        <dbReference type="Proteomes" id="UP000616114"/>
    </source>
</evidence>
<dbReference type="PRINTS" id="PR00909">
    <property type="entry name" value="SPERMDNBNDNG"/>
</dbReference>
<dbReference type="Proteomes" id="UP000616114">
    <property type="component" value="Unassembled WGS sequence"/>
</dbReference>
<protein>
    <submittedName>
        <fullName evidence="6">Spermidine/putrescine ABC transporter substrate-binding protein</fullName>
    </submittedName>
</protein>
<keyword evidence="4" id="KW-0574">Periplasm</keyword>
<feature type="chain" id="PRO_5035321705" evidence="5">
    <location>
        <begin position="38"/>
        <end position="387"/>
    </location>
</feature>
<reference evidence="6" key="1">
    <citation type="journal article" date="2014" name="Int. J. Syst. Evol. Microbiol.">
        <title>Complete genome sequence of Corynebacterium casei LMG S-19264T (=DSM 44701T), isolated from a smear-ripened cheese.</title>
        <authorList>
            <consortium name="US DOE Joint Genome Institute (JGI-PGF)"/>
            <person name="Walter F."/>
            <person name="Albersmeier A."/>
            <person name="Kalinowski J."/>
            <person name="Ruckert C."/>
        </authorList>
    </citation>
    <scope>NUCLEOTIDE SEQUENCE</scope>
    <source>
        <strain evidence="6">CGMCC 1.12785</strain>
    </source>
</reference>
<keyword evidence="2" id="KW-0813">Transport</keyword>
<name>A0A8J2TWU8_9MICO</name>
<keyword evidence="7" id="KW-1185">Reference proteome</keyword>
<evidence type="ECO:0000256" key="5">
    <source>
        <dbReference type="SAM" id="SignalP"/>
    </source>
</evidence>
<dbReference type="GO" id="GO:0015846">
    <property type="term" value="P:polyamine transport"/>
    <property type="evidence" value="ECO:0007669"/>
    <property type="project" value="InterPro"/>
</dbReference>
<dbReference type="EMBL" id="BMFY01000004">
    <property type="protein sequence ID" value="GGA09738.1"/>
    <property type="molecule type" value="Genomic_DNA"/>
</dbReference>
<dbReference type="PROSITE" id="PS51318">
    <property type="entry name" value="TAT"/>
    <property type="match status" value="1"/>
</dbReference>
<sequence length="387" mass="42353">MTRRPLRVLAPDDTVRRISRRLFLSGLAAAGSSAALAACGAGDAIAPSLDPDGEMESQLNVYTWGEYDDPDVIDAFSARHGVRVQMDNFGSNEEMMAKLGAARGTSGYDIIVPTGIYIPMMAERGLLQPLDHGLLPNLRNLSPAIADQDWDPGNEYSVCKAWGTTGYVYDRTVITRPMTSWEDFLLAAQDEASGSTTVLEDPWEVCAIWLAAQGEDVNTDDPELLQLCEDALVDSLAPHLRAFVSTATTGVVQGSFALIQAYNGDARQALMETGEPERWEFVFPTPTANLWMDNWCIAAGTQHPDAAYAFIDAMLDPEAAFAQMDYVGYDTGVVGLRERAEQEELDFPEIVFPDQEILDRLTASEYNDGMEKRVIAYDRLVAESGAA</sequence>
<reference evidence="6" key="2">
    <citation type="submission" date="2020-09" db="EMBL/GenBank/DDBJ databases">
        <authorList>
            <person name="Sun Q."/>
            <person name="Zhou Y."/>
        </authorList>
    </citation>
    <scope>NUCLEOTIDE SEQUENCE</scope>
    <source>
        <strain evidence="6">CGMCC 1.12785</strain>
    </source>
</reference>
<proteinExistence type="predicted"/>
<dbReference type="InterPro" id="IPR006311">
    <property type="entry name" value="TAT_signal"/>
</dbReference>
<dbReference type="SUPFAM" id="SSF53850">
    <property type="entry name" value="Periplasmic binding protein-like II"/>
    <property type="match status" value="1"/>
</dbReference>
<accession>A0A8J2TWU8</accession>
<dbReference type="GO" id="GO:0042597">
    <property type="term" value="C:periplasmic space"/>
    <property type="evidence" value="ECO:0007669"/>
    <property type="project" value="UniProtKB-SubCell"/>
</dbReference>
<keyword evidence="3 5" id="KW-0732">Signal</keyword>
<feature type="signal peptide" evidence="5">
    <location>
        <begin position="1"/>
        <end position="37"/>
    </location>
</feature>
<dbReference type="AlphaFoldDB" id="A0A8J2TWU8"/>
<evidence type="ECO:0000256" key="3">
    <source>
        <dbReference type="ARBA" id="ARBA00022729"/>
    </source>
</evidence>
<gene>
    <name evidence="6" type="ORF">GCM10011333_10580</name>
</gene>
<evidence type="ECO:0000256" key="2">
    <source>
        <dbReference type="ARBA" id="ARBA00022448"/>
    </source>
</evidence>
<evidence type="ECO:0000256" key="4">
    <source>
        <dbReference type="ARBA" id="ARBA00022764"/>
    </source>
</evidence>
<dbReference type="InterPro" id="IPR001188">
    <property type="entry name" value="Sperm_putr-bd"/>
</dbReference>
<dbReference type="InterPro" id="IPR006059">
    <property type="entry name" value="SBP"/>
</dbReference>
<comment type="subcellular location">
    <subcellularLocation>
        <location evidence="1">Periplasm</location>
    </subcellularLocation>
</comment>
<evidence type="ECO:0000256" key="1">
    <source>
        <dbReference type="ARBA" id="ARBA00004418"/>
    </source>
</evidence>
<dbReference type="Pfam" id="PF13416">
    <property type="entry name" value="SBP_bac_8"/>
    <property type="match status" value="1"/>
</dbReference>
<comment type="caution">
    <text evidence="6">The sequence shown here is derived from an EMBL/GenBank/DDBJ whole genome shotgun (WGS) entry which is preliminary data.</text>
</comment>
<dbReference type="PANTHER" id="PTHR30222:SF17">
    <property type="entry name" value="SPERMIDINE_PUTRESCINE-BINDING PERIPLASMIC PROTEIN"/>
    <property type="match status" value="1"/>
</dbReference>
<evidence type="ECO:0000313" key="6">
    <source>
        <dbReference type="EMBL" id="GGA09738.1"/>
    </source>
</evidence>
<dbReference type="CDD" id="cd13590">
    <property type="entry name" value="PBP2_PotD_PotF_like"/>
    <property type="match status" value="1"/>
</dbReference>
<organism evidence="6 7">
    <name type="scientific">Sediminivirga luteola</name>
    <dbReference type="NCBI Taxonomy" id="1774748"/>
    <lineage>
        <taxon>Bacteria</taxon>
        <taxon>Bacillati</taxon>
        <taxon>Actinomycetota</taxon>
        <taxon>Actinomycetes</taxon>
        <taxon>Micrococcales</taxon>
        <taxon>Brevibacteriaceae</taxon>
        <taxon>Sediminivirga</taxon>
    </lineage>
</organism>
<dbReference type="Gene3D" id="3.40.190.10">
    <property type="entry name" value="Periplasmic binding protein-like II"/>
    <property type="match status" value="2"/>
</dbReference>